<evidence type="ECO:0000313" key="2">
    <source>
        <dbReference type="EMBL" id="RCV16374.1"/>
    </source>
</evidence>
<dbReference type="OrthoDB" id="695347at2759"/>
<gene>
    <name evidence="2" type="ORF">SETIT_3G133000v2</name>
</gene>
<sequence>MTTVVFIFKLRSRRFKFCRGDEFGTRLHGRGAAGAAVRCTPLGRELVLSTELRRITLTCSKVPEMREWGATKQHLPSIRAHAATIRAALERYQARRAARGAFRLELEPVEDCVSFRVISPLYGLPPPAREEARRRCRVQRERRRLKRAAAAGSSVPERPPVMANEL</sequence>
<accession>A0A368QEX9</accession>
<dbReference type="AlphaFoldDB" id="A0A368QEX9"/>
<evidence type="ECO:0000256" key="1">
    <source>
        <dbReference type="SAM" id="MobiDB-lite"/>
    </source>
</evidence>
<organism evidence="2">
    <name type="scientific">Setaria italica</name>
    <name type="common">Foxtail millet</name>
    <name type="synonym">Panicum italicum</name>
    <dbReference type="NCBI Taxonomy" id="4555"/>
    <lineage>
        <taxon>Eukaryota</taxon>
        <taxon>Viridiplantae</taxon>
        <taxon>Streptophyta</taxon>
        <taxon>Embryophyta</taxon>
        <taxon>Tracheophyta</taxon>
        <taxon>Spermatophyta</taxon>
        <taxon>Magnoliopsida</taxon>
        <taxon>Liliopsida</taxon>
        <taxon>Poales</taxon>
        <taxon>Poaceae</taxon>
        <taxon>PACMAD clade</taxon>
        <taxon>Panicoideae</taxon>
        <taxon>Panicodae</taxon>
        <taxon>Paniceae</taxon>
        <taxon>Cenchrinae</taxon>
        <taxon>Setaria</taxon>
    </lineage>
</organism>
<reference evidence="2" key="1">
    <citation type="journal article" date="2012" name="Nat. Biotechnol.">
        <title>Reference genome sequence of the model plant Setaria.</title>
        <authorList>
            <person name="Bennetzen J.L."/>
            <person name="Schmutz J."/>
            <person name="Wang H."/>
            <person name="Percifield R."/>
            <person name="Hawkins J."/>
            <person name="Pontaroli A.C."/>
            <person name="Estep M."/>
            <person name="Feng L."/>
            <person name="Vaughn J.N."/>
            <person name="Grimwood J."/>
            <person name="Jenkins J."/>
            <person name="Barry K."/>
            <person name="Lindquist E."/>
            <person name="Hellsten U."/>
            <person name="Deshpande S."/>
            <person name="Wang X."/>
            <person name="Wu X."/>
            <person name="Mitros T."/>
            <person name="Triplett J."/>
            <person name="Yang X."/>
            <person name="Ye C.Y."/>
            <person name="Mauro-Herrera M."/>
            <person name="Wang L."/>
            <person name="Li P."/>
            <person name="Sharma M."/>
            <person name="Sharma R."/>
            <person name="Ronald P.C."/>
            <person name="Panaud O."/>
            <person name="Kellogg E.A."/>
            <person name="Brutnell T.P."/>
            <person name="Doust A.N."/>
            <person name="Tuskan G.A."/>
            <person name="Rokhsar D."/>
            <person name="Devos K.M."/>
        </authorList>
    </citation>
    <scope>NUCLEOTIDE SEQUENCE [LARGE SCALE GENOMIC DNA]</scope>
    <source>
        <strain evidence="2">Yugu1</strain>
    </source>
</reference>
<feature type="region of interest" description="Disordered" evidence="1">
    <location>
        <begin position="143"/>
        <end position="166"/>
    </location>
</feature>
<name>A0A368QEX9_SETIT</name>
<proteinExistence type="predicted"/>
<dbReference type="EMBL" id="CM003530">
    <property type="protein sequence ID" value="RCV16374.1"/>
    <property type="molecule type" value="Genomic_DNA"/>
</dbReference>
<protein>
    <submittedName>
        <fullName evidence="2">Uncharacterized protein</fullName>
    </submittedName>
</protein>
<reference evidence="2" key="2">
    <citation type="submission" date="2015-07" db="EMBL/GenBank/DDBJ databases">
        <authorList>
            <person name="Noorani M."/>
        </authorList>
    </citation>
    <scope>NUCLEOTIDE SEQUENCE</scope>
    <source>
        <strain evidence="2">Yugu1</strain>
    </source>
</reference>